<dbReference type="PRINTS" id="PR00160">
    <property type="entry name" value="GLUTAREDOXIN"/>
</dbReference>
<comment type="caution">
    <text evidence="6">The sequence shown here is derived from an EMBL/GenBank/DDBJ whole genome shotgun (WGS) entry which is preliminary data.</text>
</comment>
<dbReference type="Pfam" id="PF00462">
    <property type="entry name" value="Glutaredoxin"/>
    <property type="match status" value="1"/>
</dbReference>
<reference evidence="6 7" key="1">
    <citation type="journal article" date="2023" name="bioRxiv">
        <title>High-quality genome assemblies of four members of thePodospora anserinaspecies complex.</title>
        <authorList>
            <person name="Ament-Velasquez S.L."/>
            <person name="Vogan A.A."/>
            <person name="Wallerman O."/>
            <person name="Hartmann F."/>
            <person name="Gautier V."/>
            <person name="Silar P."/>
            <person name="Giraud T."/>
            <person name="Johannesson H."/>
        </authorList>
    </citation>
    <scope>NUCLEOTIDE SEQUENCE [LARGE SCALE GENOMIC DNA]</scope>
    <source>
        <strain evidence="6 7">CBS 415.72m</strain>
    </source>
</reference>
<dbReference type="EMBL" id="JAFFHA010000003">
    <property type="protein sequence ID" value="KAK4658198.1"/>
    <property type="molecule type" value="Genomic_DNA"/>
</dbReference>
<dbReference type="RefSeq" id="XP_062747170.1">
    <property type="nucleotide sequence ID" value="XM_062883287.1"/>
</dbReference>
<evidence type="ECO:0000256" key="2">
    <source>
        <dbReference type="ARBA" id="ARBA00022982"/>
    </source>
</evidence>
<dbReference type="PROSITE" id="PS51354">
    <property type="entry name" value="GLUTAREDOXIN_2"/>
    <property type="match status" value="1"/>
</dbReference>
<accession>A0ABR0GR03</accession>
<feature type="domain" description="Glutaredoxin" evidence="5">
    <location>
        <begin position="105"/>
        <end position="167"/>
    </location>
</feature>
<keyword evidence="3" id="KW-1015">Disulfide bond</keyword>
<sequence>MWRFYSPYSVVVCESTIHCRNRFFCTVRPLHSKTAASLVCISHFSLFFFPTPPSLRFQDLLLTREFPALCLSMSFFFRRFFSATSPATMDAAQKKAQQLIDDNAVMVFSKSYCPYCNNTKRLLDSYNAKYKAIELNQEDDGDDIQAALAKITGQRTVPNIFINKQHIGGNSDLEAVASKGKDGKKLEELLKEAGAL</sequence>
<evidence type="ECO:0000256" key="3">
    <source>
        <dbReference type="ARBA" id="ARBA00023157"/>
    </source>
</evidence>
<evidence type="ECO:0000313" key="6">
    <source>
        <dbReference type="EMBL" id="KAK4658198.1"/>
    </source>
</evidence>
<name>A0ABR0GR03_9PEZI</name>
<evidence type="ECO:0000256" key="1">
    <source>
        <dbReference type="ARBA" id="ARBA00022448"/>
    </source>
</evidence>
<evidence type="ECO:0000313" key="7">
    <source>
        <dbReference type="Proteomes" id="UP001323405"/>
    </source>
</evidence>
<keyword evidence="2" id="KW-0249">Electron transport</keyword>
<dbReference type="InterPro" id="IPR014025">
    <property type="entry name" value="Glutaredoxin_subgr"/>
</dbReference>
<dbReference type="InterPro" id="IPR002109">
    <property type="entry name" value="Glutaredoxin"/>
</dbReference>
<organism evidence="6 7">
    <name type="scientific">Podospora pseudocomata</name>
    <dbReference type="NCBI Taxonomy" id="2093779"/>
    <lineage>
        <taxon>Eukaryota</taxon>
        <taxon>Fungi</taxon>
        <taxon>Dikarya</taxon>
        <taxon>Ascomycota</taxon>
        <taxon>Pezizomycotina</taxon>
        <taxon>Sordariomycetes</taxon>
        <taxon>Sordariomycetidae</taxon>
        <taxon>Sordariales</taxon>
        <taxon>Podosporaceae</taxon>
        <taxon>Podospora</taxon>
    </lineage>
</organism>
<gene>
    <name evidence="6" type="primary">TTR1_1</name>
    <name evidence="6" type="ORF">QC762_0035850</name>
</gene>
<dbReference type="PROSITE" id="PS00195">
    <property type="entry name" value="GLUTAREDOXIN_1"/>
    <property type="match status" value="1"/>
</dbReference>
<dbReference type="SUPFAM" id="SSF52833">
    <property type="entry name" value="Thioredoxin-like"/>
    <property type="match status" value="1"/>
</dbReference>
<evidence type="ECO:0000259" key="5">
    <source>
        <dbReference type="Pfam" id="PF00462"/>
    </source>
</evidence>
<dbReference type="PANTHER" id="PTHR45694:SF18">
    <property type="entry name" value="GLUTAREDOXIN-1-RELATED"/>
    <property type="match status" value="1"/>
</dbReference>
<keyword evidence="4" id="KW-0676">Redox-active center</keyword>
<proteinExistence type="predicted"/>
<dbReference type="Gene3D" id="3.40.30.10">
    <property type="entry name" value="Glutaredoxin"/>
    <property type="match status" value="1"/>
</dbReference>
<dbReference type="InterPro" id="IPR011899">
    <property type="entry name" value="Glutaredoxin_euk/vir"/>
</dbReference>
<keyword evidence="1" id="KW-0813">Transport</keyword>
<dbReference type="InterPro" id="IPR011767">
    <property type="entry name" value="GLR_AS"/>
</dbReference>
<dbReference type="CDD" id="cd03419">
    <property type="entry name" value="GRX_GRXh_1_2_like"/>
    <property type="match status" value="1"/>
</dbReference>
<dbReference type="Proteomes" id="UP001323405">
    <property type="component" value="Unassembled WGS sequence"/>
</dbReference>
<dbReference type="InterPro" id="IPR036249">
    <property type="entry name" value="Thioredoxin-like_sf"/>
</dbReference>
<evidence type="ECO:0000256" key="4">
    <source>
        <dbReference type="ARBA" id="ARBA00023284"/>
    </source>
</evidence>
<dbReference type="PANTHER" id="PTHR45694">
    <property type="entry name" value="GLUTAREDOXIN 2"/>
    <property type="match status" value="1"/>
</dbReference>
<protein>
    <submittedName>
        <fullName evidence="6">Glutaredoxin</fullName>
    </submittedName>
</protein>
<dbReference type="NCBIfam" id="TIGR02180">
    <property type="entry name" value="GRX_euk"/>
    <property type="match status" value="1"/>
</dbReference>
<dbReference type="GeneID" id="87902853"/>
<keyword evidence="7" id="KW-1185">Reference proteome</keyword>